<evidence type="ECO:0000313" key="4">
    <source>
        <dbReference type="Proteomes" id="UP001500655"/>
    </source>
</evidence>
<dbReference type="CDD" id="cd11332">
    <property type="entry name" value="AmyAc_OligoGlu_TS"/>
    <property type="match status" value="1"/>
</dbReference>
<evidence type="ECO:0000256" key="1">
    <source>
        <dbReference type="ARBA" id="ARBA00008061"/>
    </source>
</evidence>
<keyword evidence="3" id="KW-0378">Hydrolase</keyword>
<dbReference type="SUPFAM" id="SSF51445">
    <property type="entry name" value="(Trans)glycosidases"/>
    <property type="match status" value="1"/>
</dbReference>
<feature type="domain" description="Glycosyl hydrolase family 13 catalytic" evidence="2">
    <location>
        <begin position="21"/>
        <end position="417"/>
    </location>
</feature>
<proteinExistence type="inferred from homology"/>
<comment type="caution">
    <text evidence="3">The sequence shown here is derived from an EMBL/GenBank/DDBJ whole genome shotgun (WGS) entry which is preliminary data.</text>
</comment>
<dbReference type="Pfam" id="PF00128">
    <property type="entry name" value="Alpha-amylase"/>
    <property type="match status" value="1"/>
</dbReference>
<dbReference type="EMBL" id="BAAALS010000001">
    <property type="protein sequence ID" value="GAA1734945.1"/>
    <property type="molecule type" value="Genomic_DNA"/>
</dbReference>
<dbReference type="InterPro" id="IPR045857">
    <property type="entry name" value="O16G_dom_2"/>
</dbReference>
<reference evidence="4" key="1">
    <citation type="journal article" date="2019" name="Int. J. Syst. Evol. Microbiol.">
        <title>The Global Catalogue of Microorganisms (GCM) 10K type strain sequencing project: providing services to taxonomists for standard genome sequencing and annotation.</title>
        <authorList>
            <consortium name="The Broad Institute Genomics Platform"/>
            <consortium name="The Broad Institute Genome Sequencing Center for Infectious Disease"/>
            <person name="Wu L."/>
            <person name="Ma J."/>
        </authorList>
    </citation>
    <scope>NUCLEOTIDE SEQUENCE [LARGE SCALE GENOMIC DNA]</scope>
    <source>
        <strain evidence="4">JCM 13249</strain>
    </source>
</reference>
<dbReference type="InterPro" id="IPR006047">
    <property type="entry name" value="GH13_cat_dom"/>
</dbReference>
<dbReference type="PANTHER" id="PTHR10357">
    <property type="entry name" value="ALPHA-AMYLASE FAMILY MEMBER"/>
    <property type="match status" value="1"/>
</dbReference>
<comment type="similarity">
    <text evidence="1">Belongs to the glycosyl hydrolase 13 family.</text>
</comment>
<gene>
    <name evidence="3" type="ORF">GCM10009681_01450</name>
</gene>
<sequence length="560" mass="60367">MPTASETDLARDWARDAVIYEVYVRSFADHDGDGVGDLPGLTARLDYLAALGVDAVWLTPFYPSPWADGGYDVADYRAVDPQLGTLDDFDALVAAAHERGLRVIIDIVPNHTSAQHPWFQAALAGDREMRDRYVFRSGRGEEPPNNWQSIFRGPAWTRLPDGEWYLHLFASQQPDLNWEHPAVRAEFESILRFWLDRGVDGIRIDVAHGMIKAAGLPDAVDAGTELLEGDAQPYFDQDGVHEIYRAWRSILDTYAPRRIAVAEAWVPNQARTARYVRPDELHQAFNFEFLSTPWSAADYRRVIDGSLATMAAVGAPTTWVLSNHDVVRHASRLAAGIGGAAGGATGAGDPAATADPAVGLRRARAAILVMLALPGSVYLYQGEELGLPEVFDLPAGARQDPIFARTNGAELGRDGCRVPLPWSGDAAPYGFGPAGSRPWLPQPATWARLSVEAQARDAGSTLSLYRAALAERRRLAGLGDGVLRWLPSPAPDTLVFARDAAESTVVCVANLGATAVPLPAELPAPLLTSGPCPNSGELPADTTAWFVLTGGAGPDGWTIT</sequence>
<evidence type="ECO:0000259" key="2">
    <source>
        <dbReference type="SMART" id="SM00642"/>
    </source>
</evidence>
<dbReference type="Proteomes" id="UP001500655">
    <property type="component" value="Unassembled WGS sequence"/>
</dbReference>
<dbReference type="PANTHER" id="PTHR10357:SF179">
    <property type="entry name" value="NEUTRAL AND BASIC AMINO ACID TRANSPORT PROTEIN RBAT"/>
    <property type="match status" value="1"/>
</dbReference>
<dbReference type="Gene3D" id="3.20.20.80">
    <property type="entry name" value="Glycosidases"/>
    <property type="match status" value="1"/>
</dbReference>
<organism evidence="3 4">
    <name type="scientific">Luedemannella helvata</name>
    <dbReference type="NCBI Taxonomy" id="349315"/>
    <lineage>
        <taxon>Bacteria</taxon>
        <taxon>Bacillati</taxon>
        <taxon>Actinomycetota</taxon>
        <taxon>Actinomycetes</taxon>
        <taxon>Micromonosporales</taxon>
        <taxon>Micromonosporaceae</taxon>
        <taxon>Luedemannella</taxon>
    </lineage>
</organism>
<name>A0ABP4VQQ2_9ACTN</name>
<dbReference type="SMART" id="SM00642">
    <property type="entry name" value="Aamy"/>
    <property type="match status" value="1"/>
</dbReference>
<keyword evidence="4" id="KW-1185">Reference proteome</keyword>
<dbReference type="GO" id="GO:0016787">
    <property type="term" value="F:hydrolase activity"/>
    <property type="evidence" value="ECO:0007669"/>
    <property type="project" value="UniProtKB-KW"/>
</dbReference>
<dbReference type="RefSeq" id="WP_344075577.1">
    <property type="nucleotide sequence ID" value="NZ_BAAALS010000001.1"/>
</dbReference>
<protein>
    <submittedName>
        <fullName evidence="3">Glycoside hydrolase family 13 protein</fullName>
    </submittedName>
</protein>
<dbReference type="InterPro" id="IPR017853">
    <property type="entry name" value="GH"/>
</dbReference>
<accession>A0ABP4VQQ2</accession>
<evidence type="ECO:0000313" key="3">
    <source>
        <dbReference type="EMBL" id="GAA1734945.1"/>
    </source>
</evidence>
<dbReference type="Gene3D" id="3.90.400.10">
    <property type="entry name" value="Oligo-1,6-glucosidase, Domain 2"/>
    <property type="match status" value="1"/>
</dbReference>